<dbReference type="InterPro" id="IPR000237">
    <property type="entry name" value="GRIP_dom"/>
</dbReference>
<feature type="compositionally biased region" description="Polar residues" evidence="3">
    <location>
        <begin position="20"/>
        <end position="40"/>
    </location>
</feature>
<evidence type="ECO:0000259" key="4">
    <source>
        <dbReference type="PROSITE" id="PS50913"/>
    </source>
</evidence>
<accession>A0A0X3NNU8</accession>
<dbReference type="Pfam" id="PF01465">
    <property type="entry name" value="GRIP"/>
    <property type="match status" value="1"/>
</dbReference>
<keyword evidence="1 2" id="KW-0175">Coiled coil</keyword>
<feature type="compositionally biased region" description="Low complexity" evidence="3">
    <location>
        <begin position="760"/>
        <end position="771"/>
    </location>
</feature>
<dbReference type="AlphaFoldDB" id="A0A0X3NNU8"/>
<dbReference type="Gene3D" id="1.10.287.1490">
    <property type="match status" value="1"/>
</dbReference>
<dbReference type="PROSITE" id="PS50913">
    <property type="entry name" value="GRIP"/>
    <property type="match status" value="1"/>
</dbReference>
<dbReference type="EMBL" id="GEEE01021857">
    <property type="protein sequence ID" value="JAP41368.1"/>
    <property type="molecule type" value="Transcribed_RNA"/>
</dbReference>
<feature type="domain" description="GRIP" evidence="4">
    <location>
        <begin position="816"/>
        <end position="865"/>
    </location>
</feature>
<feature type="region of interest" description="Disordered" evidence="3">
    <location>
        <begin position="696"/>
        <end position="786"/>
    </location>
</feature>
<feature type="coiled-coil region" evidence="2">
    <location>
        <begin position="385"/>
        <end position="451"/>
    </location>
</feature>
<organism evidence="5">
    <name type="scientific">Schistocephalus solidus</name>
    <name type="common">Tapeworm</name>
    <dbReference type="NCBI Taxonomy" id="70667"/>
    <lineage>
        <taxon>Eukaryota</taxon>
        <taxon>Metazoa</taxon>
        <taxon>Spiralia</taxon>
        <taxon>Lophotrochozoa</taxon>
        <taxon>Platyhelminthes</taxon>
        <taxon>Cestoda</taxon>
        <taxon>Eucestoda</taxon>
        <taxon>Diphyllobothriidea</taxon>
        <taxon>Diphyllobothriidae</taxon>
        <taxon>Schistocephalus</taxon>
    </lineage>
</organism>
<dbReference type="PANTHER" id="PTHR23157:SF24">
    <property type="entry name" value="GOLGIN SUBFAMILY A MEMBER 1"/>
    <property type="match status" value="1"/>
</dbReference>
<feature type="coiled-coil region" evidence="2">
    <location>
        <begin position="71"/>
        <end position="98"/>
    </location>
</feature>
<reference evidence="5" key="1">
    <citation type="submission" date="2016-01" db="EMBL/GenBank/DDBJ databases">
        <title>Reference transcriptome for the parasite Schistocephalus solidus: insights into the molecular evolution of parasitism.</title>
        <authorList>
            <person name="Hebert F.O."/>
            <person name="Grambauer S."/>
            <person name="Barber I."/>
            <person name="Landry C.R."/>
            <person name="Aubin-Horth N."/>
        </authorList>
    </citation>
    <scope>NUCLEOTIDE SEQUENCE</scope>
</reference>
<protein>
    <submittedName>
        <fullName evidence="5">Golgin subfamily A member 1</fullName>
    </submittedName>
</protein>
<evidence type="ECO:0000256" key="2">
    <source>
        <dbReference type="SAM" id="Coils"/>
    </source>
</evidence>
<dbReference type="GO" id="GO:0005794">
    <property type="term" value="C:Golgi apparatus"/>
    <property type="evidence" value="ECO:0007669"/>
    <property type="project" value="TreeGrafter"/>
</dbReference>
<feature type="compositionally biased region" description="Polar residues" evidence="3">
    <location>
        <begin position="726"/>
        <end position="737"/>
    </location>
</feature>
<proteinExistence type="predicted"/>
<dbReference type="SMART" id="SM00755">
    <property type="entry name" value="Grip"/>
    <property type="match status" value="1"/>
</dbReference>
<feature type="coiled-coil region" evidence="2">
    <location>
        <begin position="519"/>
        <end position="679"/>
    </location>
</feature>
<dbReference type="Gene3D" id="1.10.220.60">
    <property type="entry name" value="GRIP domain"/>
    <property type="match status" value="1"/>
</dbReference>
<evidence type="ECO:0000256" key="3">
    <source>
        <dbReference type="SAM" id="MobiDB-lite"/>
    </source>
</evidence>
<feature type="coiled-coil region" evidence="2">
    <location>
        <begin position="122"/>
        <end position="293"/>
    </location>
</feature>
<sequence>MFANLQSKVAKTGARKQSSDTRSLQVPLTTASRTNSNESLVSAGSAAGSVYHKSDRIRHLESKVSEFGSIIRQKNAALETARQEIEHLTTEIAKVRADVTSSQFEELEAHHKHNEEPDPKETKMLLEKLRKAEEELASVNQLSNEVSRQNTEYRQRTALELEALKSQLTKAEETIRSLQEESAHKVAEVERLSRELAQQSKELQAKNEALENTKNIRLKLLTTQTTQEETIRRIRADKEAAELKANELAKLVDQLGSNLRRQESATVEEADKAASALAEADKLRARVATVEARAADRESDLKDRIRMLEERLVLLTEPSSELFADQVAEATKELPETAQSPLPEGTSPEAARCITLLVERKLLETRLHATRKHLEDVKTTWNEKLTTLESQIAHLNSKIAEDTSEYMAATSEWERTKTQLESQLSEVRSQYAEARATISRLEAAISERDRETEESVHDRDLEKSTLTAKITALEAKAEEGTQAYALALKVNNEQASRILALESQLTERDRAGERQSAEIQEARARSESLDAQIVSMRSELDGLRQTVTEKETLANRAADNLDAANKTIADFRSQMAELEAKCKTEVEGLNIEVASLKADIAKLSTERETTNQQLKEAQAALAEATTSLEQSRKLEEELHLKITELEKQNELHVQNSVELQTLKETIESLNEIINERNKTIRLQKQKLTEFKRALGQGLQGAKSMASSSTTLADEESQSTGPPLHLSASTSTPVQQQFVRPVTSVPPSASRPPEHSTFVHSTPITTTSSSSSLGLVDQSKDTTPSPNCGILPVESLCPLEKGTDGPVSPSYYHRPMADFELVNFDYLRHVIVKFLLSRESEALQLVRAVSALLRLSKEDEFLIRQTLEARRSWFTTPMVSPKRTGQFAKVISPPH</sequence>
<dbReference type="InterPro" id="IPR051952">
    <property type="entry name" value="Golgi-autophagy_related"/>
</dbReference>
<feature type="region of interest" description="Disordered" evidence="3">
    <location>
        <begin position="1"/>
        <end position="40"/>
    </location>
</feature>
<gene>
    <name evidence="5" type="primary">GOGA1</name>
    <name evidence="5" type="ORF">TR144063</name>
</gene>
<evidence type="ECO:0000313" key="5">
    <source>
        <dbReference type="EMBL" id="JAP41368.1"/>
    </source>
</evidence>
<name>A0A0X3NNU8_SCHSO</name>
<evidence type="ECO:0000256" key="1">
    <source>
        <dbReference type="ARBA" id="ARBA00023054"/>
    </source>
</evidence>
<dbReference type="PANTHER" id="PTHR23157">
    <property type="entry name" value="GRIP AND COILED-COIL DOMAIN-CONTAINING PROTEIN 1"/>
    <property type="match status" value="1"/>
</dbReference>